<keyword evidence="3" id="KW-0964">Secreted</keyword>
<name>A0A0P4WE04_SCYOL</name>
<dbReference type="InterPro" id="IPR010345">
    <property type="entry name" value="IL-17_fam"/>
</dbReference>
<organism evidence="6">
    <name type="scientific">Scylla olivacea</name>
    <name type="common">Orange mud crab</name>
    <name type="synonym">Cancer olivacea</name>
    <dbReference type="NCBI Taxonomy" id="85551"/>
    <lineage>
        <taxon>Eukaryota</taxon>
        <taxon>Metazoa</taxon>
        <taxon>Ecdysozoa</taxon>
        <taxon>Arthropoda</taxon>
        <taxon>Crustacea</taxon>
        <taxon>Multicrustacea</taxon>
        <taxon>Malacostraca</taxon>
        <taxon>Eumalacostraca</taxon>
        <taxon>Eucarida</taxon>
        <taxon>Decapoda</taxon>
        <taxon>Pleocyemata</taxon>
        <taxon>Brachyura</taxon>
        <taxon>Eubrachyura</taxon>
        <taxon>Portunoidea</taxon>
        <taxon>Portunidae</taxon>
        <taxon>Portuninae</taxon>
        <taxon>Scylla</taxon>
    </lineage>
</organism>
<dbReference type="SUPFAM" id="SSF57501">
    <property type="entry name" value="Cystine-knot cytokines"/>
    <property type="match status" value="1"/>
</dbReference>
<dbReference type="EMBL" id="GDRN01058851">
    <property type="protein sequence ID" value="JAI65555.1"/>
    <property type="molecule type" value="Transcribed_RNA"/>
</dbReference>
<dbReference type="InterPro" id="IPR029034">
    <property type="entry name" value="Cystine-knot_cytokine"/>
</dbReference>
<feature type="chain" id="PRO_5006070448" evidence="5">
    <location>
        <begin position="26"/>
        <end position="217"/>
    </location>
</feature>
<evidence type="ECO:0000256" key="1">
    <source>
        <dbReference type="ARBA" id="ARBA00004613"/>
    </source>
</evidence>
<evidence type="ECO:0000313" key="6">
    <source>
        <dbReference type="EMBL" id="JAI65555.1"/>
    </source>
</evidence>
<proteinExistence type="inferred from homology"/>
<evidence type="ECO:0000256" key="4">
    <source>
        <dbReference type="ARBA" id="ARBA00022729"/>
    </source>
</evidence>
<feature type="signal peptide" evidence="5">
    <location>
        <begin position="1"/>
        <end position="25"/>
    </location>
</feature>
<dbReference type="Gene3D" id="2.10.90.10">
    <property type="entry name" value="Cystine-knot cytokines"/>
    <property type="match status" value="1"/>
</dbReference>
<dbReference type="GO" id="GO:0005576">
    <property type="term" value="C:extracellular region"/>
    <property type="evidence" value="ECO:0007669"/>
    <property type="project" value="UniProtKB-SubCell"/>
</dbReference>
<dbReference type="GO" id="GO:0005125">
    <property type="term" value="F:cytokine activity"/>
    <property type="evidence" value="ECO:0007669"/>
    <property type="project" value="InterPro"/>
</dbReference>
<dbReference type="AlphaFoldDB" id="A0A0P4WE04"/>
<evidence type="ECO:0000256" key="3">
    <source>
        <dbReference type="ARBA" id="ARBA00022525"/>
    </source>
</evidence>
<reference evidence="6" key="1">
    <citation type="submission" date="2015-09" db="EMBL/GenBank/DDBJ databases">
        <title>Scylla olivacea transcriptome.</title>
        <authorList>
            <person name="Ikhwanuddin M."/>
        </authorList>
    </citation>
    <scope>NUCLEOTIDE SEQUENCE</scope>
</reference>
<keyword evidence="4 5" id="KW-0732">Signal</keyword>
<sequence>MVSLAAESWSCIALVLLLVAMSASSDPDPSAFPDDLYKDILSHLAGNNPWDNSSMEPPPDWLQPENPCPSYPLLEDIFSQYTSVPRFLLTLARHDACQSLEGDLQNVHLQDLSGFRPRWLVDAATAGECPWHLVRREFLHDTLPPAILEVSCLCDGHRCSLRGDFECTSVKQQVMVWSTESTGGSHYQPRILQVTAACVCAQRHAPQANHARPEEWK</sequence>
<accession>A0A0P4WE04</accession>
<comment type="subcellular location">
    <subcellularLocation>
        <location evidence="1">Secreted</location>
    </subcellularLocation>
</comment>
<comment type="similarity">
    <text evidence="2">Belongs to the IL-17 family.</text>
</comment>
<evidence type="ECO:0000256" key="2">
    <source>
        <dbReference type="ARBA" id="ARBA00007236"/>
    </source>
</evidence>
<evidence type="ECO:0000256" key="5">
    <source>
        <dbReference type="SAM" id="SignalP"/>
    </source>
</evidence>
<dbReference type="Pfam" id="PF06083">
    <property type="entry name" value="IL17"/>
    <property type="match status" value="1"/>
</dbReference>
<protein>
    <submittedName>
        <fullName evidence="6">Uncharacterized protein</fullName>
    </submittedName>
</protein>